<evidence type="ECO:0000313" key="3">
    <source>
        <dbReference type="Proteomes" id="UP000031982"/>
    </source>
</evidence>
<dbReference type="InterPro" id="IPR050312">
    <property type="entry name" value="IolE/XylAMocC-like"/>
</dbReference>
<dbReference type="Pfam" id="PF01261">
    <property type="entry name" value="AP_endonuc_2"/>
    <property type="match status" value="1"/>
</dbReference>
<accession>A0ABR5AUJ1</accession>
<keyword evidence="3" id="KW-1185">Reference proteome</keyword>
<dbReference type="PANTHER" id="PTHR12110:SF21">
    <property type="entry name" value="XYLOSE ISOMERASE-LIKE TIM BARREL DOMAIN-CONTAINING PROTEIN"/>
    <property type="match status" value="1"/>
</dbReference>
<dbReference type="EMBL" id="JXLP01000009">
    <property type="protein sequence ID" value="KIL78432.1"/>
    <property type="molecule type" value="Genomic_DNA"/>
</dbReference>
<dbReference type="RefSeq" id="WP_041095018.1">
    <property type="nucleotide sequence ID" value="NZ_JARTHD010000012.1"/>
</dbReference>
<protein>
    <recommendedName>
        <fullName evidence="1">Xylose isomerase-like TIM barrel domain-containing protein</fullName>
    </recommendedName>
</protein>
<dbReference type="SUPFAM" id="SSF51658">
    <property type="entry name" value="Xylose isomerase-like"/>
    <property type="match status" value="1"/>
</dbReference>
<name>A0ABR5AUJ1_BACBA</name>
<dbReference type="Gene3D" id="3.20.20.150">
    <property type="entry name" value="Divalent-metal-dependent TIM barrel enzymes"/>
    <property type="match status" value="1"/>
</dbReference>
<sequence>MQKKICYSDLAVLSHGLFDTIDELIKYGADKIELLMDGPKWDQMEDLFLGLAPRLKSLPVRYTIHPPAWDINLTSENRATRETAFSEYKKAIQFAGLIGASHVVIHPGFCFSPVFNKQKAQQRAADSIHQLCQIAKPLDVKLAIENVGYNGSSLFTQEEYTSFLDGIDEAAGFLIDTGHAHLNKWDIPRLVKETRERLLALHIHDNDGTGDDHLSIGEGTIEWKPVFAAINEYAPQCELILEYAPNTPLEKLRESKDLLRREVQTNPGVKHDTY</sequence>
<proteinExistence type="predicted"/>
<dbReference type="InterPro" id="IPR036237">
    <property type="entry name" value="Xyl_isomerase-like_sf"/>
</dbReference>
<gene>
    <name evidence="2" type="ORF">SD77_4112</name>
</gene>
<reference evidence="2 3" key="1">
    <citation type="submission" date="2015-01" db="EMBL/GenBank/DDBJ databases">
        <title>Genome Assembly of Bacillus badius MTCC 1458.</title>
        <authorList>
            <person name="Verma A."/>
            <person name="Khatri I."/>
            <person name="Mual P."/>
            <person name="Subramanian S."/>
            <person name="Krishnamurthi S."/>
        </authorList>
    </citation>
    <scope>NUCLEOTIDE SEQUENCE [LARGE SCALE GENOMIC DNA]</scope>
    <source>
        <strain evidence="2 3">MTCC 1458</strain>
    </source>
</reference>
<dbReference type="Proteomes" id="UP000031982">
    <property type="component" value="Unassembled WGS sequence"/>
</dbReference>
<evidence type="ECO:0000259" key="1">
    <source>
        <dbReference type="Pfam" id="PF01261"/>
    </source>
</evidence>
<dbReference type="InterPro" id="IPR013022">
    <property type="entry name" value="Xyl_isomerase-like_TIM-brl"/>
</dbReference>
<dbReference type="PANTHER" id="PTHR12110">
    <property type="entry name" value="HYDROXYPYRUVATE ISOMERASE"/>
    <property type="match status" value="1"/>
</dbReference>
<comment type="caution">
    <text evidence="2">The sequence shown here is derived from an EMBL/GenBank/DDBJ whole genome shotgun (WGS) entry which is preliminary data.</text>
</comment>
<feature type="domain" description="Xylose isomerase-like TIM barrel" evidence="1">
    <location>
        <begin position="22"/>
        <end position="261"/>
    </location>
</feature>
<organism evidence="2 3">
    <name type="scientific">Bacillus badius</name>
    <dbReference type="NCBI Taxonomy" id="1455"/>
    <lineage>
        <taxon>Bacteria</taxon>
        <taxon>Bacillati</taxon>
        <taxon>Bacillota</taxon>
        <taxon>Bacilli</taxon>
        <taxon>Bacillales</taxon>
        <taxon>Bacillaceae</taxon>
        <taxon>Pseudobacillus</taxon>
    </lineage>
</organism>
<evidence type="ECO:0000313" key="2">
    <source>
        <dbReference type="EMBL" id="KIL78432.1"/>
    </source>
</evidence>